<gene>
    <name evidence="1" type="ORF">KTH90_12440</name>
</gene>
<evidence type="ECO:0000313" key="2">
    <source>
        <dbReference type="Proteomes" id="UP001314681"/>
    </source>
</evidence>
<reference evidence="1 2" key="1">
    <citation type="submission" date="2021-06" db="EMBL/GenBank/DDBJ databases">
        <title>Description of novel taxa of the family Lachnospiraceae.</title>
        <authorList>
            <person name="Chaplin A.V."/>
            <person name="Sokolova S.R."/>
            <person name="Pikina A.P."/>
            <person name="Korzhanova M."/>
            <person name="Belova V."/>
            <person name="Korostin D."/>
            <person name="Efimov B.A."/>
        </authorList>
    </citation>
    <scope>NUCLEOTIDE SEQUENCE [LARGE SCALE GENOMIC DNA]</scope>
    <source>
        <strain evidence="1 2">ASD4241</strain>
    </source>
</reference>
<sequence length="434" mass="47965">MNMRAAFYEKEITPPLGSQIPGGFVKRVATGVLDRLYVKAAVFELDDTVLALVAADAVNLSADTHDAIVRRINQFIRIPGEQVTVCATHTHLGVPCGEPVGSVRDDAYMDWLHIAAADCVVLACQRLKACTLMFGEEELTGIAFNRNYVMRDGSIRTNPFDQIGQIERAYSGTDPSVPVLWAKAEDGTVLGAVTSFACHQDTIHGNEYSGDYSSAAAEFLKERFGNDFIFVYFPGTCGDINHIDPMGLPYAKAHYRSMGRALGGVVERVIVSGSCPVRDDNLSVKTEWLKLEPRQAAEEQIHDAECRLRDQELQNPELQDSYERMMDRLLIHYNDSRRESVEVPVQVAVIGGVYFIALPGEVYHRVGLDIRNGLKGNSCILATLANGNYGYIPTADMFSTDVYEIQLCGNSFLPEETAELITRTVLRLAVADRE</sequence>
<keyword evidence="2" id="KW-1185">Reference proteome</keyword>
<comment type="caution">
    <text evidence="1">The sequence shown here is derived from an EMBL/GenBank/DDBJ whole genome shotgun (WGS) entry which is preliminary data.</text>
</comment>
<evidence type="ECO:0000313" key="1">
    <source>
        <dbReference type="EMBL" id="MBU9726825.1"/>
    </source>
</evidence>
<dbReference type="RefSeq" id="WP_238726894.1">
    <property type="nucleotide sequence ID" value="NZ_JAHQCX010000007.1"/>
</dbReference>
<name>A0ABS6K8I3_9FIRM</name>
<evidence type="ECO:0008006" key="3">
    <source>
        <dbReference type="Google" id="ProtNLM"/>
    </source>
</evidence>
<organism evidence="1 2">
    <name type="scientific">Diplocloster modestus</name>
    <dbReference type="NCBI Taxonomy" id="2850322"/>
    <lineage>
        <taxon>Bacteria</taxon>
        <taxon>Bacillati</taxon>
        <taxon>Bacillota</taxon>
        <taxon>Clostridia</taxon>
        <taxon>Lachnospirales</taxon>
        <taxon>Lachnospiraceae</taxon>
        <taxon>Diplocloster</taxon>
    </lineage>
</organism>
<dbReference type="Proteomes" id="UP001314681">
    <property type="component" value="Unassembled WGS sequence"/>
</dbReference>
<dbReference type="EMBL" id="JAHQCX010000007">
    <property type="protein sequence ID" value="MBU9726825.1"/>
    <property type="molecule type" value="Genomic_DNA"/>
</dbReference>
<proteinExistence type="predicted"/>
<protein>
    <recommendedName>
        <fullName evidence="3">Neutral/alkaline non-lysosomal ceramidase N-terminal domain-containing protein</fullName>
    </recommendedName>
</protein>
<accession>A0ABS6K8I3</accession>